<keyword evidence="11" id="KW-1185">Reference proteome</keyword>
<accession>A0A9Q0RVR0</accession>
<comment type="cofactor">
    <cofactor evidence="1">
        <name>Ca(2+)</name>
        <dbReference type="ChEBI" id="CHEBI:29108"/>
    </cofactor>
</comment>
<gene>
    <name evidence="10" type="primary">PA2_4</name>
    <name evidence="10" type="ORF">Bhyg_16217</name>
</gene>
<name>A0A9Q0RVR0_9DIPT</name>
<dbReference type="Gene3D" id="1.20.90.10">
    <property type="entry name" value="Phospholipase A2 domain"/>
    <property type="match status" value="1"/>
</dbReference>
<dbReference type="EMBL" id="WJQU01001753">
    <property type="protein sequence ID" value="KAJ6633747.1"/>
    <property type="molecule type" value="Genomic_DNA"/>
</dbReference>
<feature type="domain" description="Phospholipase A2-like central" evidence="9">
    <location>
        <begin position="67"/>
        <end position="167"/>
    </location>
</feature>
<feature type="signal peptide" evidence="8">
    <location>
        <begin position="1"/>
        <end position="30"/>
    </location>
</feature>
<dbReference type="Pfam" id="PF05826">
    <property type="entry name" value="Phospholip_A2_2"/>
    <property type="match status" value="1"/>
</dbReference>
<dbReference type="InterPro" id="IPR036444">
    <property type="entry name" value="PLipase_A2_dom_sf"/>
</dbReference>
<evidence type="ECO:0000256" key="5">
    <source>
        <dbReference type="ARBA" id="ARBA00022963"/>
    </source>
</evidence>
<evidence type="ECO:0000256" key="7">
    <source>
        <dbReference type="ARBA" id="ARBA00029903"/>
    </source>
</evidence>
<organism evidence="10 11">
    <name type="scientific">Pseudolycoriella hygida</name>
    <dbReference type="NCBI Taxonomy" id="35572"/>
    <lineage>
        <taxon>Eukaryota</taxon>
        <taxon>Metazoa</taxon>
        <taxon>Ecdysozoa</taxon>
        <taxon>Arthropoda</taxon>
        <taxon>Hexapoda</taxon>
        <taxon>Insecta</taxon>
        <taxon>Pterygota</taxon>
        <taxon>Neoptera</taxon>
        <taxon>Endopterygota</taxon>
        <taxon>Diptera</taxon>
        <taxon>Nematocera</taxon>
        <taxon>Sciaroidea</taxon>
        <taxon>Sciaridae</taxon>
        <taxon>Pseudolycoriella</taxon>
    </lineage>
</organism>
<comment type="caution">
    <text evidence="10">The sequence shown here is derived from an EMBL/GenBank/DDBJ whole genome shotgun (WGS) entry which is preliminary data.</text>
</comment>
<dbReference type="OrthoDB" id="10059604at2759"/>
<dbReference type="PROSITE" id="PS00118">
    <property type="entry name" value="PA2_HIS"/>
    <property type="match status" value="1"/>
</dbReference>
<dbReference type="GO" id="GO:0006644">
    <property type="term" value="P:phospholipid metabolic process"/>
    <property type="evidence" value="ECO:0007669"/>
    <property type="project" value="InterPro"/>
</dbReference>
<dbReference type="GO" id="GO:0050482">
    <property type="term" value="P:arachidonate secretion"/>
    <property type="evidence" value="ECO:0007669"/>
    <property type="project" value="InterPro"/>
</dbReference>
<dbReference type="InterPro" id="IPR016090">
    <property type="entry name" value="PLA2-like_dom"/>
</dbReference>
<keyword evidence="6" id="KW-0443">Lipid metabolism</keyword>
<evidence type="ECO:0000256" key="2">
    <source>
        <dbReference type="ARBA" id="ARBA00004613"/>
    </source>
</evidence>
<evidence type="ECO:0000259" key="9">
    <source>
        <dbReference type="Pfam" id="PF05826"/>
    </source>
</evidence>
<reference evidence="10" key="1">
    <citation type="submission" date="2022-07" db="EMBL/GenBank/DDBJ databases">
        <authorList>
            <person name="Trinca V."/>
            <person name="Uliana J.V.C."/>
            <person name="Torres T.T."/>
            <person name="Ward R.J."/>
            <person name="Monesi N."/>
        </authorList>
    </citation>
    <scope>NUCLEOTIDE SEQUENCE</scope>
    <source>
        <strain evidence="10">HSMRA1968</strain>
        <tissue evidence="10">Whole embryos</tissue>
    </source>
</reference>
<dbReference type="GO" id="GO:0016042">
    <property type="term" value="P:lipid catabolic process"/>
    <property type="evidence" value="ECO:0007669"/>
    <property type="project" value="UniProtKB-KW"/>
</dbReference>
<feature type="chain" id="PRO_5040483095" description="phospholipase A2" evidence="8">
    <location>
        <begin position="31"/>
        <end position="221"/>
    </location>
</feature>
<dbReference type="GO" id="GO:0005576">
    <property type="term" value="C:extracellular region"/>
    <property type="evidence" value="ECO:0007669"/>
    <property type="project" value="UniProtKB-SubCell"/>
</dbReference>
<evidence type="ECO:0000256" key="3">
    <source>
        <dbReference type="ARBA" id="ARBA00013278"/>
    </source>
</evidence>
<dbReference type="EC" id="3.1.1.4" evidence="3"/>
<dbReference type="GO" id="GO:0004623">
    <property type="term" value="F:phospholipase A2 activity"/>
    <property type="evidence" value="ECO:0007669"/>
    <property type="project" value="UniProtKB-EC"/>
</dbReference>
<evidence type="ECO:0000313" key="11">
    <source>
        <dbReference type="Proteomes" id="UP001151699"/>
    </source>
</evidence>
<evidence type="ECO:0000256" key="8">
    <source>
        <dbReference type="SAM" id="SignalP"/>
    </source>
</evidence>
<comment type="subcellular location">
    <subcellularLocation>
        <location evidence="2">Secreted</location>
    </subcellularLocation>
</comment>
<proteinExistence type="predicted"/>
<keyword evidence="8" id="KW-0732">Signal</keyword>
<evidence type="ECO:0000256" key="6">
    <source>
        <dbReference type="ARBA" id="ARBA00023098"/>
    </source>
</evidence>
<protein>
    <recommendedName>
        <fullName evidence="3">phospholipase A2</fullName>
        <ecNumber evidence="3">3.1.1.4</ecNumber>
    </recommendedName>
    <alternativeName>
        <fullName evidence="7">Phosphatidylcholine 2-acylhydrolase</fullName>
    </alternativeName>
</protein>
<sequence length="221" mass="25262">MFGNDEQTRCVSHLLTVVTTVLSLISVALAYDDNSWNEIHKFTNITQSEFDRSDMMNNQKIGLFVFTQYCGPGERVWRSSGQERKPSSNMYADIDVCCKQHDGCPNYVSSSSDYDRYVGLPQKSQLFSRLECACDAQFFSCLNTLNSQYASTVAFGYGVVQSQCFDFNYPIVGCNKYSNSLLPPRRCIEYKVDDTKDKIWQWFDVPPASSKLYDFPRTTTN</sequence>
<dbReference type="Proteomes" id="UP001151699">
    <property type="component" value="Unassembled WGS sequence"/>
</dbReference>
<dbReference type="InterPro" id="IPR033113">
    <property type="entry name" value="PLA2_histidine"/>
</dbReference>
<evidence type="ECO:0000256" key="1">
    <source>
        <dbReference type="ARBA" id="ARBA00001913"/>
    </source>
</evidence>
<dbReference type="AlphaFoldDB" id="A0A9Q0RVR0"/>
<evidence type="ECO:0000256" key="4">
    <source>
        <dbReference type="ARBA" id="ARBA00022525"/>
    </source>
</evidence>
<dbReference type="PANTHER" id="PTHR12253">
    <property type="entry name" value="RH14732P"/>
    <property type="match status" value="1"/>
</dbReference>
<dbReference type="SUPFAM" id="SSF48619">
    <property type="entry name" value="Phospholipase A2, PLA2"/>
    <property type="match status" value="1"/>
</dbReference>
<keyword evidence="4" id="KW-0964">Secreted</keyword>
<evidence type="ECO:0000313" key="10">
    <source>
        <dbReference type="EMBL" id="KAJ6633747.1"/>
    </source>
</evidence>
<keyword evidence="5" id="KW-0442">Lipid degradation</keyword>